<dbReference type="RefSeq" id="WP_168819600.1">
    <property type="nucleotide sequence ID" value="NZ_CP051217.1"/>
</dbReference>
<dbReference type="Proteomes" id="UP000501600">
    <property type="component" value="Chromosome"/>
</dbReference>
<dbReference type="GO" id="GO:0016740">
    <property type="term" value="F:transferase activity"/>
    <property type="evidence" value="ECO:0007669"/>
    <property type="project" value="UniProtKB-KW"/>
</dbReference>
<evidence type="ECO:0000259" key="1">
    <source>
        <dbReference type="Pfam" id="PF13417"/>
    </source>
</evidence>
<dbReference type="AlphaFoldDB" id="A0A6H2DNI0"/>
<dbReference type="Pfam" id="PF13417">
    <property type="entry name" value="GST_N_3"/>
    <property type="match status" value="1"/>
</dbReference>
<proteinExistence type="predicted"/>
<name>A0A6H2DNI0_9SPHN</name>
<dbReference type="Gene3D" id="1.20.1050.10">
    <property type="match status" value="1"/>
</dbReference>
<dbReference type="EMBL" id="CP051217">
    <property type="protein sequence ID" value="QJB69515.1"/>
    <property type="molecule type" value="Genomic_DNA"/>
</dbReference>
<feature type="domain" description="GST N-terminal" evidence="1">
    <location>
        <begin position="6"/>
        <end position="75"/>
    </location>
</feature>
<dbReference type="KEGG" id="phao:HF685_09665"/>
<dbReference type="SUPFAM" id="SSF47616">
    <property type="entry name" value="GST C-terminal domain-like"/>
    <property type="match status" value="1"/>
</dbReference>
<evidence type="ECO:0000313" key="3">
    <source>
        <dbReference type="Proteomes" id="UP000501600"/>
    </source>
</evidence>
<gene>
    <name evidence="2" type="ORF">HF685_09665</name>
</gene>
<keyword evidence="2" id="KW-0808">Transferase</keyword>
<protein>
    <submittedName>
        <fullName evidence="2">Glutathione S-transferase</fullName>
    </submittedName>
</protein>
<dbReference type="InterPro" id="IPR036249">
    <property type="entry name" value="Thioredoxin-like_sf"/>
</dbReference>
<evidence type="ECO:0000313" key="2">
    <source>
        <dbReference type="EMBL" id="QJB69515.1"/>
    </source>
</evidence>
<keyword evidence="3" id="KW-1185">Reference proteome</keyword>
<dbReference type="SUPFAM" id="SSF52833">
    <property type="entry name" value="Thioredoxin-like"/>
    <property type="match status" value="1"/>
</dbReference>
<sequence length="329" mass="36940">MYVINGALGSPYSMKMRALFRYRRITHIWNHGAAAQAAQSQVKAPVIPVIEYPDGSFHNDSTPVLYDLETRHTGRSVVPPDPEKAFIAHLLEDFADEWLTKAMFGYRWLEEVDQIQMSRWLSFDAMKGGGVKQSQAMAEHFRRRQVDRMAIVGCNRENFPLIEASTRAVLQALEDHVVNEHYLFGARPSSAELGIYGQLSQLGVDPTAQEMMRADYPYAFRWLLHIDDMSGVKGEWDVPDAPFKPVIGILLEQVGSVYAPFLLANAAAMEAGEDTFSIEVMGKPYSQGTFKYQLKCLADLRSRFAALDGDARAKVDPLLAENNCLAFLQ</sequence>
<dbReference type="InterPro" id="IPR004045">
    <property type="entry name" value="Glutathione_S-Trfase_N"/>
</dbReference>
<dbReference type="InterPro" id="IPR036282">
    <property type="entry name" value="Glutathione-S-Trfase_C_sf"/>
</dbReference>
<reference evidence="2 3" key="1">
    <citation type="submission" date="2020-04" db="EMBL/GenBank/DDBJ databases">
        <title>Genome sequence for Sphingorhabdus sp. strain M1.</title>
        <authorList>
            <person name="Park S.-J."/>
        </authorList>
    </citation>
    <scope>NUCLEOTIDE SEQUENCE [LARGE SCALE GENOMIC DNA]</scope>
    <source>
        <strain evidence="2 3">JK6</strain>
    </source>
</reference>
<organism evidence="2 3">
    <name type="scientific">Parasphingorhabdus halotolerans</name>
    <dbReference type="NCBI Taxonomy" id="2725558"/>
    <lineage>
        <taxon>Bacteria</taxon>
        <taxon>Pseudomonadati</taxon>
        <taxon>Pseudomonadota</taxon>
        <taxon>Alphaproteobacteria</taxon>
        <taxon>Sphingomonadales</taxon>
        <taxon>Sphingomonadaceae</taxon>
        <taxon>Parasphingorhabdus</taxon>
    </lineage>
</organism>
<accession>A0A6H2DNI0</accession>
<dbReference type="Gene3D" id="3.40.30.10">
    <property type="entry name" value="Glutaredoxin"/>
    <property type="match status" value="1"/>
</dbReference>